<proteinExistence type="predicted"/>
<dbReference type="InterPro" id="IPR037495">
    <property type="entry name" value="CLE41/42/44"/>
</dbReference>
<dbReference type="GO" id="GO:0048046">
    <property type="term" value="C:apoplast"/>
    <property type="evidence" value="ECO:0007669"/>
    <property type="project" value="TreeGrafter"/>
</dbReference>
<protein>
    <submittedName>
        <fullName evidence="3">Uncharacterized protein</fullName>
    </submittedName>
</protein>
<dbReference type="AlphaFoldDB" id="A0AAN7R537"/>
<keyword evidence="2" id="KW-1133">Transmembrane helix</keyword>
<gene>
    <name evidence="3" type="ORF">SAY86_002797</name>
</gene>
<dbReference type="Proteomes" id="UP001346149">
    <property type="component" value="Unassembled WGS sequence"/>
</dbReference>
<name>A0AAN7R537_TRANT</name>
<evidence type="ECO:0000313" key="4">
    <source>
        <dbReference type="Proteomes" id="UP001346149"/>
    </source>
</evidence>
<accession>A0AAN7R537</accession>
<comment type="caution">
    <text evidence="3">The sequence shown here is derived from an EMBL/GenBank/DDBJ whole genome shotgun (WGS) entry which is preliminary data.</text>
</comment>
<feature type="region of interest" description="Disordered" evidence="1">
    <location>
        <begin position="66"/>
        <end position="113"/>
    </location>
</feature>
<keyword evidence="4" id="KW-1185">Reference proteome</keyword>
<evidence type="ECO:0000313" key="3">
    <source>
        <dbReference type="EMBL" id="KAK4786108.1"/>
    </source>
</evidence>
<dbReference type="GO" id="GO:0033612">
    <property type="term" value="F:receptor serine/threonine kinase binding"/>
    <property type="evidence" value="ECO:0007669"/>
    <property type="project" value="InterPro"/>
</dbReference>
<dbReference type="PANTHER" id="PTHR35301">
    <property type="entry name" value="CLAVATA3/ESR (CLE)-RELATED PROTEIN 41-RELATED"/>
    <property type="match status" value="1"/>
</dbReference>
<reference evidence="3 4" key="1">
    <citation type="journal article" date="2023" name="Hortic Res">
        <title>Pangenome of water caltrop reveals structural variations and asymmetric subgenome divergence after allopolyploidization.</title>
        <authorList>
            <person name="Zhang X."/>
            <person name="Chen Y."/>
            <person name="Wang L."/>
            <person name="Yuan Y."/>
            <person name="Fang M."/>
            <person name="Shi L."/>
            <person name="Lu R."/>
            <person name="Comes H.P."/>
            <person name="Ma Y."/>
            <person name="Chen Y."/>
            <person name="Huang G."/>
            <person name="Zhou Y."/>
            <person name="Zheng Z."/>
            <person name="Qiu Y."/>
        </authorList>
    </citation>
    <scope>NUCLEOTIDE SEQUENCE [LARGE SCALE GENOMIC DNA]</scope>
    <source>
        <strain evidence="3">F231</strain>
    </source>
</reference>
<keyword evidence="2" id="KW-0472">Membrane</keyword>
<organism evidence="3 4">
    <name type="scientific">Trapa natans</name>
    <name type="common">Water chestnut</name>
    <dbReference type="NCBI Taxonomy" id="22666"/>
    <lineage>
        <taxon>Eukaryota</taxon>
        <taxon>Viridiplantae</taxon>
        <taxon>Streptophyta</taxon>
        <taxon>Embryophyta</taxon>
        <taxon>Tracheophyta</taxon>
        <taxon>Spermatophyta</taxon>
        <taxon>Magnoliopsida</taxon>
        <taxon>eudicotyledons</taxon>
        <taxon>Gunneridae</taxon>
        <taxon>Pentapetalae</taxon>
        <taxon>rosids</taxon>
        <taxon>malvids</taxon>
        <taxon>Myrtales</taxon>
        <taxon>Lythraceae</taxon>
        <taxon>Trapa</taxon>
    </lineage>
</organism>
<feature type="transmembrane region" description="Helical" evidence="2">
    <location>
        <begin position="16"/>
        <end position="35"/>
    </location>
</feature>
<dbReference type="EMBL" id="JAXQNO010000013">
    <property type="protein sequence ID" value="KAK4786108.1"/>
    <property type="molecule type" value="Genomic_DNA"/>
</dbReference>
<evidence type="ECO:0000256" key="2">
    <source>
        <dbReference type="SAM" id="Phobius"/>
    </source>
</evidence>
<dbReference type="GO" id="GO:0010089">
    <property type="term" value="P:xylem development"/>
    <property type="evidence" value="ECO:0007669"/>
    <property type="project" value="InterPro"/>
</dbReference>
<keyword evidence="2" id="KW-0812">Transmembrane</keyword>
<dbReference type="PANTHER" id="PTHR35301:SF1">
    <property type="entry name" value="CLAVATA3_ESR (CLE)-RELATED PROTEIN 41-RELATED"/>
    <property type="match status" value="1"/>
</dbReference>
<evidence type="ECO:0000256" key="1">
    <source>
        <dbReference type="SAM" id="MobiDB-lite"/>
    </source>
</evidence>
<sequence>MAVAPSATTVPETHNFSISLITFLLFIFLISSLHVNHIRPMALMMPAASSPSISLASRRLLSESSMTSFHPKLTQNHHHHPSHSSSSTTPSSRREIEAGAHEVPSGPNPISNR</sequence>